<feature type="compositionally biased region" description="Basic and acidic residues" evidence="10">
    <location>
        <begin position="168"/>
        <end position="193"/>
    </location>
</feature>
<dbReference type="Proteomes" id="UP000321726">
    <property type="component" value="Unassembled WGS sequence"/>
</dbReference>
<evidence type="ECO:0000259" key="11">
    <source>
        <dbReference type="SMART" id="SM00771"/>
    </source>
</evidence>
<protein>
    <recommendedName>
        <fullName evidence="8 9">Cell division protein ZipA</fullName>
    </recommendedName>
</protein>
<evidence type="ECO:0000313" key="15">
    <source>
        <dbReference type="Proteomes" id="UP000321726"/>
    </source>
</evidence>
<dbReference type="InterPro" id="IPR011919">
    <property type="entry name" value="Cell_div_ZipA"/>
</dbReference>
<comment type="function">
    <text evidence="8 9">Essential cell division protein that stabilizes the FtsZ protofilaments by cross-linking them and that serves as a cytoplasmic membrane anchor for the Z ring. Also required for the recruitment to the septal ring of downstream cell division proteins.</text>
</comment>
<dbReference type="InterPro" id="IPR036765">
    <property type="entry name" value="ZipA_FtsZ-bd_C_sf"/>
</dbReference>
<feature type="transmembrane region" description="Helical" evidence="8">
    <location>
        <begin position="6"/>
        <end position="24"/>
    </location>
</feature>
<dbReference type="EMBL" id="FRCA01000004">
    <property type="protein sequence ID" value="SHM00432.1"/>
    <property type="molecule type" value="Genomic_DNA"/>
</dbReference>
<dbReference type="Gene3D" id="3.30.1400.10">
    <property type="entry name" value="ZipA, C-terminal FtsZ-binding domain"/>
    <property type="match status" value="1"/>
</dbReference>
<dbReference type="GO" id="GO:0032153">
    <property type="term" value="C:cell division site"/>
    <property type="evidence" value="ECO:0007669"/>
    <property type="project" value="UniProtKB-UniRule"/>
</dbReference>
<keyword evidence="4 8" id="KW-0812">Transmembrane</keyword>
<keyword evidence="7 8" id="KW-0131">Cell cycle</keyword>
<feature type="domain" description="ZipA C-terminal FtsZ-binding" evidence="11">
    <location>
        <begin position="456"/>
        <end position="587"/>
    </location>
</feature>
<dbReference type="AlphaFoldDB" id="A0A1M7F8N2"/>
<feature type="region of interest" description="Disordered" evidence="10">
    <location>
        <begin position="340"/>
        <end position="379"/>
    </location>
</feature>
<dbReference type="HAMAP" id="MF_00509">
    <property type="entry name" value="ZipA"/>
    <property type="match status" value="1"/>
</dbReference>
<feature type="region of interest" description="Disordered" evidence="10">
    <location>
        <begin position="69"/>
        <end position="98"/>
    </location>
</feature>
<keyword evidence="2 8" id="KW-0997">Cell inner membrane</keyword>
<keyword evidence="3 8" id="KW-0132">Cell division</keyword>
<dbReference type="InterPro" id="IPR007449">
    <property type="entry name" value="ZipA_FtsZ-bd_C"/>
</dbReference>
<dbReference type="GO" id="GO:0043093">
    <property type="term" value="P:FtsZ-dependent cytokinesis"/>
    <property type="evidence" value="ECO:0007669"/>
    <property type="project" value="UniProtKB-UniRule"/>
</dbReference>
<evidence type="ECO:0000256" key="8">
    <source>
        <dbReference type="HAMAP-Rule" id="MF_00509"/>
    </source>
</evidence>
<comment type="subunit">
    <text evidence="8">Interacts with FtsZ via their C-terminal domains.</text>
</comment>
<reference evidence="12 15" key="2">
    <citation type="submission" date="2019-07" db="EMBL/GenBank/DDBJ databases">
        <title>Whole genome shotgun sequence of Halomonas cupida NBRC 102219.</title>
        <authorList>
            <person name="Hosoyama A."/>
            <person name="Uohara A."/>
            <person name="Ohji S."/>
            <person name="Ichikawa N."/>
        </authorList>
    </citation>
    <scope>NUCLEOTIDE SEQUENCE [LARGE SCALE GENOMIC DNA]</scope>
    <source>
        <strain evidence="12 15">NBRC 102219</strain>
    </source>
</reference>
<comment type="subcellular location">
    <subcellularLocation>
        <location evidence="8">Cell inner membrane</location>
        <topology evidence="8">Single-pass type I membrane protein</topology>
    </subcellularLocation>
    <text evidence="8">Localizes to the Z ring in an FtsZ-dependent manner.</text>
</comment>
<gene>
    <name evidence="8" type="primary">zipA</name>
    <name evidence="12" type="ORF">HCU01_14020</name>
    <name evidence="13" type="ORF">SAMN05660971_01982</name>
</gene>
<dbReference type="SMART" id="SM00771">
    <property type="entry name" value="ZipA_C"/>
    <property type="match status" value="1"/>
</dbReference>
<feature type="compositionally biased region" description="Basic and acidic residues" evidence="10">
    <location>
        <begin position="303"/>
        <end position="327"/>
    </location>
</feature>
<name>A0A1M7F8N2_9GAMM</name>
<evidence type="ECO:0000256" key="6">
    <source>
        <dbReference type="ARBA" id="ARBA00023136"/>
    </source>
</evidence>
<dbReference type="SUPFAM" id="SSF64383">
    <property type="entry name" value="Cell-division protein ZipA, C-terminal domain"/>
    <property type="match status" value="1"/>
</dbReference>
<feature type="region of interest" description="Disordered" evidence="10">
    <location>
        <begin position="133"/>
        <end position="327"/>
    </location>
</feature>
<evidence type="ECO:0000256" key="9">
    <source>
        <dbReference type="RuleBase" id="RU003612"/>
    </source>
</evidence>
<comment type="similarity">
    <text evidence="8 9">Belongs to the ZipA family.</text>
</comment>
<keyword evidence="5 8" id="KW-1133">Transmembrane helix</keyword>
<evidence type="ECO:0000256" key="1">
    <source>
        <dbReference type="ARBA" id="ARBA00022475"/>
    </source>
</evidence>
<evidence type="ECO:0000256" key="2">
    <source>
        <dbReference type="ARBA" id="ARBA00022519"/>
    </source>
</evidence>
<dbReference type="Proteomes" id="UP000184123">
    <property type="component" value="Unassembled WGS sequence"/>
</dbReference>
<proteinExistence type="inferred from homology"/>
<reference evidence="13 14" key="1">
    <citation type="submission" date="2016-11" db="EMBL/GenBank/DDBJ databases">
        <authorList>
            <person name="Jaros S."/>
            <person name="Januszkiewicz K."/>
            <person name="Wedrychowicz H."/>
        </authorList>
    </citation>
    <scope>NUCLEOTIDE SEQUENCE [LARGE SCALE GENOMIC DNA]</scope>
    <source>
        <strain evidence="13 14">DSM 4740</strain>
    </source>
</reference>
<organism evidence="13 14">
    <name type="scientific">Halomonas cupida</name>
    <dbReference type="NCBI Taxonomy" id="44933"/>
    <lineage>
        <taxon>Bacteria</taxon>
        <taxon>Pseudomonadati</taxon>
        <taxon>Pseudomonadota</taxon>
        <taxon>Gammaproteobacteria</taxon>
        <taxon>Oceanospirillales</taxon>
        <taxon>Halomonadaceae</taxon>
        <taxon>Halomonas</taxon>
    </lineage>
</organism>
<keyword evidence="15" id="KW-1185">Reference proteome</keyword>
<evidence type="ECO:0000313" key="13">
    <source>
        <dbReference type="EMBL" id="SHM00432.1"/>
    </source>
</evidence>
<feature type="compositionally biased region" description="Acidic residues" evidence="10">
    <location>
        <begin position="257"/>
        <end position="266"/>
    </location>
</feature>
<feature type="compositionally biased region" description="Polar residues" evidence="10">
    <location>
        <begin position="194"/>
        <end position="204"/>
    </location>
</feature>
<dbReference type="GO" id="GO:0005886">
    <property type="term" value="C:plasma membrane"/>
    <property type="evidence" value="ECO:0007669"/>
    <property type="project" value="UniProtKB-SubCell"/>
</dbReference>
<evidence type="ECO:0000313" key="12">
    <source>
        <dbReference type="EMBL" id="GEN23453.1"/>
    </source>
</evidence>
<dbReference type="EMBL" id="BJXU01000041">
    <property type="protein sequence ID" value="GEN23453.1"/>
    <property type="molecule type" value="Genomic_DNA"/>
</dbReference>
<dbReference type="Pfam" id="PF04354">
    <property type="entry name" value="ZipA_C"/>
    <property type="match status" value="1"/>
</dbReference>
<dbReference type="STRING" id="44933.SAMN05660971_01982"/>
<accession>A0A1M7F8N2</accession>
<dbReference type="PANTHER" id="PTHR38685:SF1">
    <property type="entry name" value="CELL DIVISION PROTEIN ZIPA"/>
    <property type="match status" value="1"/>
</dbReference>
<evidence type="ECO:0000313" key="14">
    <source>
        <dbReference type="Proteomes" id="UP000184123"/>
    </source>
</evidence>
<dbReference type="OrthoDB" id="7054914at2"/>
<evidence type="ECO:0000256" key="3">
    <source>
        <dbReference type="ARBA" id="ARBA00022618"/>
    </source>
</evidence>
<evidence type="ECO:0000256" key="7">
    <source>
        <dbReference type="ARBA" id="ARBA00023306"/>
    </source>
</evidence>
<evidence type="ECO:0000256" key="5">
    <source>
        <dbReference type="ARBA" id="ARBA00022989"/>
    </source>
</evidence>
<evidence type="ECO:0000256" key="4">
    <source>
        <dbReference type="ARBA" id="ARBA00022692"/>
    </source>
</evidence>
<sequence length="602" mass="66079">MELREWLIILGLALVTLIVIDGVRRLQRQRRTPRLDEVAGEGLQTASADGPDPEAEARAVEVDWELPNGGARVVRPADFSSVQPKPKLERQEHPGPSRVLHEFRASQQRNGQDGVDTKTAASSAAASAVSTSEAAGAAVGQAESDNLANAGLPDSNDDRAEASAQQEAKVDLPEQSRPDSSVRADSVRTDTTADRSATPSTASVSDRVESDGVKEQPFSEDQTAAGADTPQRREPVLSATDDDERETTLSAEPLSADPEDHDEYDEEHYRLVDFEGMGDSLKTRSRQVGSSMQRFGASLQKSLADRREHKRVERERRERLKAEKAAEAARLAEQKAAEQQAARAAAEAEQARLELERQQQAQLQAQSQSLGTTAYAEDDDPLFAPRRAGPRYDAEPSVSDEFVAEESVADEPLSEAEEAQIAAAMEDSKVRVHPVLEKALRHDVNAEHARDSLANADEIIVISVMSRDPAGFHGSRLLELMMACGLRYSREMGIFHRFETEDADSALQFSMVNVLKPGSFPIEAMDDFTSPGVTLLMPLPGANDTSAAFEAMVETAMVIVRHLGGELKDENRSVMTAQTVEFARQRVQEFERRHRLHRYQVN</sequence>
<keyword evidence="1 8" id="KW-1003">Cell membrane</keyword>
<feature type="compositionally biased region" description="Basic and acidic residues" evidence="10">
    <location>
        <begin position="86"/>
        <end position="98"/>
    </location>
</feature>
<dbReference type="RefSeq" id="WP_073435011.1">
    <property type="nucleotide sequence ID" value="NZ_BJXU01000041.1"/>
</dbReference>
<dbReference type="PANTHER" id="PTHR38685">
    <property type="entry name" value="CELL DIVISION PROTEIN ZIPA"/>
    <property type="match status" value="1"/>
</dbReference>
<keyword evidence="6 8" id="KW-0472">Membrane</keyword>
<evidence type="ECO:0000256" key="10">
    <source>
        <dbReference type="SAM" id="MobiDB-lite"/>
    </source>
</evidence>
<feature type="region of interest" description="Disordered" evidence="10">
    <location>
        <begin position="37"/>
        <end position="57"/>
    </location>
</feature>
<dbReference type="GO" id="GO:0000917">
    <property type="term" value="P:division septum assembly"/>
    <property type="evidence" value="ECO:0007669"/>
    <property type="project" value="TreeGrafter"/>
</dbReference>